<comment type="caution">
    <text evidence="1">The sequence shown here is derived from an EMBL/GenBank/DDBJ whole genome shotgun (WGS) entry which is preliminary data.</text>
</comment>
<gene>
    <name evidence="1" type="ORF">RNAN_2928</name>
</gene>
<evidence type="ECO:0000313" key="1">
    <source>
        <dbReference type="EMBL" id="GAB59915.1"/>
    </source>
</evidence>
<accession>I1E0T7</accession>
<keyword evidence="2" id="KW-1185">Reference proteome</keyword>
<protein>
    <submittedName>
        <fullName evidence="1">Uncharacterized protein</fullName>
    </submittedName>
</protein>
<dbReference type="EMBL" id="BAFK01000019">
    <property type="protein sequence ID" value="GAB59915.1"/>
    <property type="molecule type" value="Genomic_DNA"/>
</dbReference>
<name>I1E0T7_9GAMM</name>
<reference evidence="1 2" key="1">
    <citation type="journal article" date="2012" name="J. Bacteriol.">
        <title>Genome Sequence of the Protease-Producing Bacterium Rheinheimera nanhaiensis E407-8T, Isolated from Deep-Sea Sediment of the South China Sea.</title>
        <authorList>
            <person name="Zhang X.-Y."/>
            <person name="Zhang Y.-J."/>
            <person name="Qin Q.-L."/>
            <person name="Xie B.-B."/>
            <person name="Chen X.-L."/>
            <person name="Zhou B.-C."/>
            <person name="Zhang Y.-Z."/>
        </authorList>
    </citation>
    <scope>NUCLEOTIDE SEQUENCE [LARGE SCALE GENOMIC DNA]</scope>
    <source>
        <strain evidence="1 2">E407-8</strain>
    </source>
</reference>
<evidence type="ECO:0000313" key="2">
    <source>
        <dbReference type="Proteomes" id="UP000004374"/>
    </source>
</evidence>
<organism evidence="1 2">
    <name type="scientific">Rheinheimera nanhaiensis E407-8</name>
    <dbReference type="NCBI Taxonomy" id="562729"/>
    <lineage>
        <taxon>Bacteria</taxon>
        <taxon>Pseudomonadati</taxon>
        <taxon>Pseudomonadota</taxon>
        <taxon>Gammaproteobacteria</taxon>
        <taxon>Chromatiales</taxon>
        <taxon>Chromatiaceae</taxon>
        <taxon>Rheinheimera</taxon>
    </lineage>
</organism>
<dbReference type="AlphaFoldDB" id="I1E0T7"/>
<sequence>MLTTPLSPYCYSEYDIRFVAKDSKARLQLELLPGVPAISECVGWRLPSKYGYEQILSSFSAMSEQLESSLRGEGKLDAMKNF</sequence>
<dbReference type="Proteomes" id="UP000004374">
    <property type="component" value="Unassembled WGS sequence"/>
</dbReference>
<proteinExistence type="predicted"/>